<accession>A0A1G5R592</accession>
<evidence type="ECO:0000256" key="1">
    <source>
        <dbReference type="ARBA" id="ARBA00007749"/>
    </source>
</evidence>
<evidence type="ECO:0000256" key="2">
    <source>
        <dbReference type="ARBA" id="ARBA00022723"/>
    </source>
</evidence>
<protein>
    <submittedName>
        <fullName evidence="7">Metallo-beta-lactamase superfamily protein</fullName>
    </submittedName>
</protein>
<dbReference type="GO" id="GO:0046872">
    <property type="term" value="F:metal ion binding"/>
    <property type="evidence" value="ECO:0007669"/>
    <property type="project" value="UniProtKB-KW"/>
</dbReference>
<keyword evidence="4" id="KW-0862">Zinc</keyword>
<dbReference type="SMART" id="SM00849">
    <property type="entry name" value="Lactamase_B"/>
    <property type="match status" value="1"/>
</dbReference>
<evidence type="ECO:0000256" key="5">
    <source>
        <dbReference type="SAM" id="SignalP"/>
    </source>
</evidence>
<evidence type="ECO:0000313" key="7">
    <source>
        <dbReference type="EMBL" id="SCZ69255.1"/>
    </source>
</evidence>
<dbReference type="InterPro" id="IPR006311">
    <property type="entry name" value="TAT_signal"/>
</dbReference>
<evidence type="ECO:0000313" key="8">
    <source>
        <dbReference type="Proteomes" id="UP000198767"/>
    </source>
</evidence>
<dbReference type="RefSeq" id="WP_090219879.1">
    <property type="nucleotide sequence ID" value="NZ_FMWG01000009.1"/>
</dbReference>
<proteinExistence type="inferred from homology"/>
<comment type="similarity">
    <text evidence="1">Belongs to the metallo-beta-lactamase superfamily.</text>
</comment>
<dbReference type="InterPro" id="IPR001279">
    <property type="entry name" value="Metallo-B-lactamas"/>
</dbReference>
<keyword evidence="5" id="KW-0732">Signal</keyword>
<reference evidence="7 8" key="1">
    <citation type="submission" date="2016-10" db="EMBL/GenBank/DDBJ databases">
        <authorList>
            <person name="de Groot N.N."/>
        </authorList>
    </citation>
    <scope>NUCLEOTIDE SEQUENCE [LARGE SCALE GENOMIC DNA]</scope>
    <source>
        <strain evidence="7 8">U95</strain>
    </source>
</reference>
<dbReference type="InterPro" id="IPR051013">
    <property type="entry name" value="MBL_superfamily_lactonases"/>
</dbReference>
<dbReference type="PANTHER" id="PTHR42978">
    <property type="entry name" value="QUORUM-QUENCHING LACTONASE YTNP-RELATED-RELATED"/>
    <property type="match status" value="1"/>
</dbReference>
<name>A0A1G5R592_9RHOB</name>
<dbReference type="Pfam" id="PF00753">
    <property type="entry name" value="Lactamase_B"/>
    <property type="match status" value="1"/>
</dbReference>
<keyword evidence="2" id="KW-0479">Metal-binding</keyword>
<dbReference type="PANTHER" id="PTHR42978:SF6">
    <property type="entry name" value="QUORUM-QUENCHING LACTONASE YTNP-RELATED"/>
    <property type="match status" value="1"/>
</dbReference>
<feature type="domain" description="Metallo-beta-lactamase" evidence="6">
    <location>
        <begin position="73"/>
        <end position="281"/>
    </location>
</feature>
<evidence type="ECO:0000256" key="3">
    <source>
        <dbReference type="ARBA" id="ARBA00022801"/>
    </source>
</evidence>
<keyword evidence="3" id="KW-0378">Hydrolase</keyword>
<organism evidence="7 8">
    <name type="scientific">Epibacterium ulvae</name>
    <dbReference type="NCBI Taxonomy" id="1156985"/>
    <lineage>
        <taxon>Bacteria</taxon>
        <taxon>Pseudomonadati</taxon>
        <taxon>Pseudomonadota</taxon>
        <taxon>Alphaproteobacteria</taxon>
        <taxon>Rhodobacterales</taxon>
        <taxon>Roseobacteraceae</taxon>
        <taxon>Epibacterium</taxon>
    </lineage>
</organism>
<dbReference type="InterPro" id="IPR036866">
    <property type="entry name" value="RibonucZ/Hydroxyglut_hydro"/>
</dbReference>
<dbReference type="CDD" id="cd07720">
    <property type="entry name" value="OPHC2-like_MBL-fold"/>
    <property type="match status" value="1"/>
</dbReference>
<keyword evidence="8" id="KW-1185">Reference proteome</keyword>
<dbReference type="PROSITE" id="PS51318">
    <property type="entry name" value="TAT"/>
    <property type="match status" value="1"/>
</dbReference>
<dbReference type="Gene3D" id="3.60.15.10">
    <property type="entry name" value="Ribonuclease Z/Hydroxyacylglutathione hydrolase-like"/>
    <property type="match status" value="1"/>
</dbReference>
<dbReference type="SUPFAM" id="SSF56281">
    <property type="entry name" value="Metallo-hydrolase/oxidoreductase"/>
    <property type="match status" value="1"/>
</dbReference>
<dbReference type="EMBL" id="FMWG01000009">
    <property type="protein sequence ID" value="SCZ69255.1"/>
    <property type="molecule type" value="Genomic_DNA"/>
</dbReference>
<feature type="signal peptide" evidence="5">
    <location>
        <begin position="1"/>
        <end position="29"/>
    </location>
</feature>
<feature type="chain" id="PRO_5011448956" evidence="5">
    <location>
        <begin position="30"/>
        <end position="302"/>
    </location>
</feature>
<dbReference type="AlphaFoldDB" id="A0A1G5R592"/>
<gene>
    <name evidence="7" type="ORF">SAMN04488118_1092</name>
</gene>
<evidence type="ECO:0000259" key="6">
    <source>
        <dbReference type="SMART" id="SM00849"/>
    </source>
</evidence>
<dbReference type="Proteomes" id="UP000198767">
    <property type="component" value="Unassembled WGS sequence"/>
</dbReference>
<dbReference type="GO" id="GO:0016787">
    <property type="term" value="F:hydrolase activity"/>
    <property type="evidence" value="ECO:0007669"/>
    <property type="project" value="UniProtKB-KW"/>
</dbReference>
<evidence type="ECO:0000256" key="4">
    <source>
        <dbReference type="ARBA" id="ARBA00022833"/>
    </source>
</evidence>
<sequence>MMMPQMNRRHFLGTSLAGTALALSSPAIASKSITIGQKQLFALSDGYFDMPASLFLGAPKSLQAQIGDPARIAANTYAYRAESRTFLFDAGAGTSDFITHAFPTASKLPEDLSSTGISAEEVTDIVITHMHPDHIGGLAIGDRIAFPNARIHIAATEWNFWNAAGFAETAPEGMRPMVANVQSLSNVIKNNVSLHGGAADLGDGVSVLPAPGHTPGHTAIVLDGGREQFVVVGDLTVHEDVHFANPNYGWALDVDGEQAVATRVSMLDMIATDGLIMGAAHVTKPGLGRVERDGSGFRFQPL</sequence>
<dbReference type="OrthoDB" id="9773738at2"/>
<dbReference type="STRING" id="1156985.SAMN04488118_1092"/>